<gene>
    <name evidence="2" type="ORF">Plil01_000786800</name>
</gene>
<sequence>MLLHATRCVTSAKLQRLYSTGTSGSASRRWLVPTVAAGLAVAAAIALRDDESPRAGQVQPGLPTYSMRQVQQSERPCVVYRRGVYDVTEFARDHPGGTKILQAAGKSVELFWLQSEPHSRAGVPETLEELRIGNLSDEDFDGLEEVKQTQRATASESSASTALQRLFFVEGATSSPAPDVDPDAFKLKINRAGLGQEMVLSLGDLKTRFRQHRVTTTIRCSKPRATNALADKSKATSARDPAEWTGVLLVDVLASVGITTPADVEQVRFEALDTDAQGRAFGSSIPVATALDADAGVLLAYEMNGGPIPKEHGFPLRVVVLGTTGARNVKFVHRILLS</sequence>
<dbReference type="PANTHER" id="PTHR19372">
    <property type="entry name" value="SULFITE REDUCTASE"/>
    <property type="match status" value="1"/>
</dbReference>
<dbReference type="GO" id="GO:0005739">
    <property type="term" value="C:mitochondrion"/>
    <property type="evidence" value="ECO:0007669"/>
    <property type="project" value="TreeGrafter"/>
</dbReference>
<dbReference type="Pfam" id="PF00174">
    <property type="entry name" value="Oxidored_molyb"/>
    <property type="match status" value="1"/>
</dbReference>
<dbReference type="InterPro" id="IPR036374">
    <property type="entry name" value="OxRdtase_Mopterin-bd_sf"/>
</dbReference>
<dbReference type="InterPro" id="IPR001199">
    <property type="entry name" value="Cyt_B5-like_heme/steroid-bd"/>
</dbReference>
<protein>
    <submittedName>
        <fullName evidence="2">Unnamed protein product</fullName>
    </submittedName>
</protein>
<keyword evidence="3" id="KW-1185">Reference proteome</keyword>
<feature type="domain" description="Cytochrome b5 heme-binding" evidence="1">
    <location>
        <begin position="78"/>
        <end position="136"/>
    </location>
</feature>
<accession>A0A9W6WWL7</accession>
<evidence type="ECO:0000313" key="2">
    <source>
        <dbReference type="EMBL" id="GMF20283.1"/>
    </source>
</evidence>
<dbReference type="GO" id="GO:0006790">
    <property type="term" value="P:sulfur compound metabolic process"/>
    <property type="evidence" value="ECO:0007669"/>
    <property type="project" value="TreeGrafter"/>
</dbReference>
<organism evidence="2 3">
    <name type="scientific">Phytophthora lilii</name>
    <dbReference type="NCBI Taxonomy" id="2077276"/>
    <lineage>
        <taxon>Eukaryota</taxon>
        <taxon>Sar</taxon>
        <taxon>Stramenopiles</taxon>
        <taxon>Oomycota</taxon>
        <taxon>Peronosporomycetes</taxon>
        <taxon>Peronosporales</taxon>
        <taxon>Peronosporaceae</taxon>
        <taxon>Phytophthora</taxon>
    </lineage>
</organism>
<dbReference type="SUPFAM" id="SSF55856">
    <property type="entry name" value="Cytochrome b5-like heme/steroid binding domain"/>
    <property type="match status" value="1"/>
</dbReference>
<name>A0A9W6WWL7_9STRA</name>
<dbReference type="PRINTS" id="PR00407">
    <property type="entry name" value="EUMOPTERIN"/>
</dbReference>
<dbReference type="Gene3D" id="3.90.420.10">
    <property type="entry name" value="Oxidoreductase, molybdopterin-binding domain"/>
    <property type="match status" value="1"/>
</dbReference>
<dbReference type="InterPro" id="IPR000572">
    <property type="entry name" value="OxRdtase_Mopterin-bd_dom"/>
</dbReference>
<dbReference type="PANTHER" id="PTHR19372:SF7">
    <property type="entry name" value="SULFITE OXIDASE, MITOCHONDRIAL"/>
    <property type="match status" value="1"/>
</dbReference>
<dbReference type="Gene3D" id="3.10.120.10">
    <property type="entry name" value="Cytochrome b5-like heme/steroid binding domain"/>
    <property type="match status" value="1"/>
</dbReference>
<evidence type="ECO:0000313" key="3">
    <source>
        <dbReference type="Proteomes" id="UP001165083"/>
    </source>
</evidence>
<dbReference type="GO" id="GO:0020037">
    <property type="term" value="F:heme binding"/>
    <property type="evidence" value="ECO:0007669"/>
    <property type="project" value="TreeGrafter"/>
</dbReference>
<dbReference type="OrthoDB" id="10051395at2759"/>
<dbReference type="InterPro" id="IPR036400">
    <property type="entry name" value="Cyt_B5-like_heme/steroid_sf"/>
</dbReference>
<dbReference type="EMBL" id="BSXW01000371">
    <property type="protein sequence ID" value="GMF20283.1"/>
    <property type="molecule type" value="Genomic_DNA"/>
</dbReference>
<dbReference type="GO" id="GO:0008482">
    <property type="term" value="F:sulfite oxidase activity"/>
    <property type="evidence" value="ECO:0007669"/>
    <property type="project" value="TreeGrafter"/>
</dbReference>
<dbReference type="Proteomes" id="UP001165083">
    <property type="component" value="Unassembled WGS sequence"/>
</dbReference>
<proteinExistence type="predicted"/>
<dbReference type="PROSITE" id="PS50255">
    <property type="entry name" value="CYTOCHROME_B5_2"/>
    <property type="match status" value="1"/>
</dbReference>
<reference evidence="2" key="1">
    <citation type="submission" date="2023-04" db="EMBL/GenBank/DDBJ databases">
        <title>Phytophthora lilii NBRC 32176.</title>
        <authorList>
            <person name="Ichikawa N."/>
            <person name="Sato H."/>
            <person name="Tonouchi N."/>
        </authorList>
    </citation>
    <scope>NUCLEOTIDE SEQUENCE</scope>
    <source>
        <strain evidence="2">NBRC 32176</strain>
    </source>
</reference>
<dbReference type="SUPFAM" id="SSF56524">
    <property type="entry name" value="Oxidoreductase molybdopterin-binding domain"/>
    <property type="match status" value="1"/>
</dbReference>
<dbReference type="SMART" id="SM01117">
    <property type="entry name" value="Cyt-b5"/>
    <property type="match status" value="1"/>
</dbReference>
<dbReference type="Pfam" id="PF00173">
    <property type="entry name" value="Cyt-b5"/>
    <property type="match status" value="1"/>
</dbReference>
<comment type="caution">
    <text evidence="2">The sequence shown here is derived from an EMBL/GenBank/DDBJ whole genome shotgun (WGS) entry which is preliminary data.</text>
</comment>
<evidence type="ECO:0000259" key="1">
    <source>
        <dbReference type="PROSITE" id="PS50255"/>
    </source>
</evidence>
<dbReference type="InterPro" id="IPR008335">
    <property type="entry name" value="Mopterin_OxRdtase_euk"/>
</dbReference>
<dbReference type="GO" id="GO:0043546">
    <property type="term" value="F:molybdopterin cofactor binding"/>
    <property type="evidence" value="ECO:0007669"/>
    <property type="project" value="TreeGrafter"/>
</dbReference>
<dbReference type="AlphaFoldDB" id="A0A9W6WWL7"/>